<dbReference type="OrthoDB" id="10579622at2759"/>
<keyword evidence="1" id="KW-0812">Transmembrane</keyword>
<evidence type="ECO:0000256" key="1">
    <source>
        <dbReference type="SAM" id="Phobius"/>
    </source>
</evidence>
<reference evidence="2" key="1">
    <citation type="journal article" date="2021" name="Nat. Commun.">
        <title>Genetic determinants of endophytism in the Arabidopsis root mycobiome.</title>
        <authorList>
            <person name="Mesny F."/>
            <person name="Miyauchi S."/>
            <person name="Thiergart T."/>
            <person name="Pickel B."/>
            <person name="Atanasova L."/>
            <person name="Karlsson M."/>
            <person name="Huettel B."/>
            <person name="Barry K.W."/>
            <person name="Haridas S."/>
            <person name="Chen C."/>
            <person name="Bauer D."/>
            <person name="Andreopoulos W."/>
            <person name="Pangilinan J."/>
            <person name="LaButti K."/>
            <person name="Riley R."/>
            <person name="Lipzen A."/>
            <person name="Clum A."/>
            <person name="Drula E."/>
            <person name="Henrissat B."/>
            <person name="Kohler A."/>
            <person name="Grigoriev I.V."/>
            <person name="Martin F.M."/>
            <person name="Hacquard S."/>
        </authorList>
    </citation>
    <scope>NUCLEOTIDE SEQUENCE</scope>
    <source>
        <strain evidence="2">MPI-CAGE-CH-0230</strain>
    </source>
</reference>
<proteinExistence type="predicted"/>
<accession>A0A9P9BXB4</accession>
<keyword evidence="3" id="KW-1185">Reference proteome</keyword>
<evidence type="ECO:0000313" key="3">
    <source>
        <dbReference type="Proteomes" id="UP000756346"/>
    </source>
</evidence>
<dbReference type="Proteomes" id="UP000756346">
    <property type="component" value="Unassembled WGS sequence"/>
</dbReference>
<comment type="caution">
    <text evidence="2">The sequence shown here is derived from an EMBL/GenBank/DDBJ whole genome shotgun (WGS) entry which is preliminary data.</text>
</comment>
<sequence>MASKFNLEQDGLGQQERLACRRIQEMYWALQLERDAACEMLLDSQIRNRPVPRPRATTVAELATTIYYAPYTMSVALLIACAERSLGYRVLFSDAWVFETMAGPTWLMLKMDTTSGTSVLLVGSKAVLITNALVNPNDRYRNSMTPRMVQEVWNKQRELLTELGNHLRLHPSTIAWLLRQVQYHDPTQPPSNTRARRQITDTMAHDNGTASPTFYQLILDWAVGFGQINKYAMDRLREKRELYLIAAGPMAMVLEEEVKSTGEFDAPVSPRGIRLQNERAQEPRKNHAKPVTIAMMHASTHGEWPGWFRPNAQKAPPSQLLIDEIGRLGWTPNIDVATLQMEEPSDATASTTNGIATRATRNNAAPLMLTELYPELSDVFAVFKYVARLFEFVSKLVLPCLFLLSILVIYLVLKAAGVTVQDLILKPFYIALEYCQQSIITCAQLLKQSIITCAQFLVICLQWILNHLDDDSNNATANRSQGPGSVTGMNAWFM</sequence>
<organism evidence="2 3">
    <name type="scientific">Microdochium trichocladiopsis</name>
    <dbReference type="NCBI Taxonomy" id="1682393"/>
    <lineage>
        <taxon>Eukaryota</taxon>
        <taxon>Fungi</taxon>
        <taxon>Dikarya</taxon>
        <taxon>Ascomycota</taxon>
        <taxon>Pezizomycotina</taxon>
        <taxon>Sordariomycetes</taxon>
        <taxon>Xylariomycetidae</taxon>
        <taxon>Xylariales</taxon>
        <taxon>Microdochiaceae</taxon>
        <taxon>Microdochium</taxon>
    </lineage>
</organism>
<evidence type="ECO:0000313" key="2">
    <source>
        <dbReference type="EMBL" id="KAH7035911.1"/>
    </source>
</evidence>
<keyword evidence="1" id="KW-0472">Membrane</keyword>
<dbReference type="GeneID" id="70182947"/>
<dbReference type="AlphaFoldDB" id="A0A9P9BXB4"/>
<keyword evidence="1" id="KW-1133">Transmembrane helix</keyword>
<dbReference type="EMBL" id="JAGTJQ010000003">
    <property type="protein sequence ID" value="KAH7035911.1"/>
    <property type="molecule type" value="Genomic_DNA"/>
</dbReference>
<dbReference type="RefSeq" id="XP_046016004.1">
    <property type="nucleotide sequence ID" value="XM_046153401.1"/>
</dbReference>
<protein>
    <submittedName>
        <fullName evidence="2">Uncharacterized protein</fullName>
    </submittedName>
</protein>
<feature type="transmembrane region" description="Helical" evidence="1">
    <location>
        <begin position="396"/>
        <end position="413"/>
    </location>
</feature>
<gene>
    <name evidence="2" type="ORF">B0I36DRAFT_319335</name>
</gene>
<name>A0A9P9BXB4_9PEZI</name>